<keyword evidence="2" id="KW-1185">Reference proteome</keyword>
<dbReference type="InterPro" id="IPR032866">
    <property type="entry name" value="Prok_Ub"/>
</dbReference>
<gene>
    <name evidence="1" type="ORF">EDE15_4222</name>
</gene>
<evidence type="ECO:0000313" key="2">
    <source>
        <dbReference type="Proteomes" id="UP000269669"/>
    </source>
</evidence>
<evidence type="ECO:0000313" key="1">
    <source>
        <dbReference type="EMBL" id="RSL18632.1"/>
    </source>
</evidence>
<reference evidence="1 2" key="1">
    <citation type="submission" date="2018-12" db="EMBL/GenBank/DDBJ databases">
        <title>Sequencing of bacterial isolates from soil warming experiment in Harvard Forest, Massachusetts, USA.</title>
        <authorList>
            <person name="Deangelis K."/>
        </authorList>
    </citation>
    <scope>NUCLEOTIDE SEQUENCE [LARGE SCALE GENOMIC DNA]</scope>
    <source>
        <strain evidence="1 2">EB153</strain>
    </source>
</reference>
<protein>
    <submittedName>
        <fullName evidence="1">PRTRC genetic system protein C</fullName>
    </submittedName>
</protein>
<dbReference type="NCBIfam" id="TIGR03738">
    <property type="entry name" value="PRTRC_C"/>
    <property type="match status" value="1"/>
</dbReference>
<dbReference type="Proteomes" id="UP000269669">
    <property type="component" value="Unassembled WGS sequence"/>
</dbReference>
<accession>A0A428MP37</accession>
<dbReference type="AlphaFoldDB" id="A0A428MP37"/>
<dbReference type="Pfam" id="PF14454">
    <property type="entry name" value="Prok_Ub"/>
    <property type="match status" value="1"/>
</dbReference>
<sequence>MALITTTLPREFILDGRKLADPNPAMSVDEVRTHYTGIYPALNNSSYEEQLTERARTITFTTSIGHKG</sequence>
<dbReference type="InterPro" id="IPR022289">
    <property type="entry name" value="PRTRC_protein-C"/>
</dbReference>
<name>A0A428MP37_9BACT</name>
<dbReference type="EMBL" id="RSDW01000001">
    <property type="protein sequence ID" value="RSL18632.1"/>
    <property type="molecule type" value="Genomic_DNA"/>
</dbReference>
<dbReference type="RefSeq" id="WP_125486970.1">
    <property type="nucleotide sequence ID" value="NZ_RSDW01000001.1"/>
</dbReference>
<comment type="caution">
    <text evidence="1">The sequence shown here is derived from an EMBL/GenBank/DDBJ whole genome shotgun (WGS) entry which is preliminary data.</text>
</comment>
<proteinExistence type="predicted"/>
<organism evidence="1 2">
    <name type="scientific">Edaphobacter aggregans</name>
    <dbReference type="NCBI Taxonomy" id="570835"/>
    <lineage>
        <taxon>Bacteria</taxon>
        <taxon>Pseudomonadati</taxon>
        <taxon>Acidobacteriota</taxon>
        <taxon>Terriglobia</taxon>
        <taxon>Terriglobales</taxon>
        <taxon>Acidobacteriaceae</taxon>
        <taxon>Edaphobacter</taxon>
    </lineage>
</organism>
<dbReference type="OrthoDB" id="71754at2"/>